<dbReference type="Gene3D" id="3.40.50.12780">
    <property type="entry name" value="N-terminal domain of ligase-like"/>
    <property type="match status" value="1"/>
</dbReference>
<organism evidence="6 7">
    <name type="scientific">Thelephora terrestris</name>
    <dbReference type="NCBI Taxonomy" id="56493"/>
    <lineage>
        <taxon>Eukaryota</taxon>
        <taxon>Fungi</taxon>
        <taxon>Dikarya</taxon>
        <taxon>Basidiomycota</taxon>
        <taxon>Agaricomycotina</taxon>
        <taxon>Agaricomycetes</taxon>
        <taxon>Thelephorales</taxon>
        <taxon>Thelephoraceae</taxon>
        <taxon>Thelephora</taxon>
    </lineage>
</organism>
<dbReference type="InterPro" id="IPR042099">
    <property type="entry name" value="ANL_N_sf"/>
</dbReference>
<dbReference type="Pfam" id="PF13193">
    <property type="entry name" value="AMP-binding_C"/>
    <property type="match status" value="1"/>
</dbReference>
<dbReference type="InterPro" id="IPR025110">
    <property type="entry name" value="AMP-bd_C"/>
</dbReference>
<sequence length="591" mass="64290">MLDFTEIVDPAAPSPPPNRRLLPDAKSLNSLRLAQTASGSLVTTMSTYIGAGLLDIPDNLTIPQFFNGSHVSRPSFPNDSPCLIDEQSGKTLSFADLGSQSTRLANAIHLKWNTGERDVVALIGPNHINSIVAMWAALRLGGIIFSADPAFSTIPELVENLRDTDADLIVVHPDFLDKISGVAEAAGIPPHRILLLDTPKSSDGNLPYPVLQDLVSDFEDSHEHFIERKLADGSAVLKPAFYVISHGLSGMPKILSLSHSSIIANIIQKSTHFNASPSGDFSPGEVSIGVLPLAYVYGLSNILFSMYRGLATVVVQKFDFRSLFQTIVKYQITHLFLVHSQVVLVSKNPLAKKYDMKHVKYCLVEAQPFPMELFGDLVTVFPNCTLGLLEMSTAVAITPASQQGMPKSTSVGRFLPGINYRIIAADGKPAEPGEAGELLVSGPGRAIGYLDNKQATRQVFLDDGWVRTGDKVTVNEDGDLYLVARQKSVFQVRGFQVSEDELEVLIRNHPDVDEVCVLGVPDPYSGEVPVALVVLGDEAKERLLVADNKPSYKWIGGGVHIERSFPITADGKVDRESLRLKVIKARERGPK</sequence>
<feature type="domain" description="AMP-binding enzyme C-terminal" evidence="5">
    <location>
        <begin position="501"/>
        <end position="572"/>
    </location>
</feature>
<accession>A0A9P6L7K5</accession>
<protein>
    <submittedName>
        <fullName evidence="6">Phenylacetyl-CoA ligase</fullName>
    </submittedName>
</protein>
<keyword evidence="2 6" id="KW-0436">Ligase</keyword>
<dbReference type="AlphaFoldDB" id="A0A9P6L7K5"/>
<evidence type="ECO:0000313" key="6">
    <source>
        <dbReference type="EMBL" id="KAF9786808.1"/>
    </source>
</evidence>
<comment type="similarity">
    <text evidence="1">Belongs to the ATP-dependent AMP-binding enzyme family.</text>
</comment>
<evidence type="ECO:0000259" key="5">
    <source>
        <dbReference type="Pfam" id="PF13193"/>
    </source>
</evidence>
<dbReference type="OrthoDB" id="6509636at2759"/>
<dbReference type="EMBL" id="WIUZ02000005">
    <property type="protein sequence ID" value="KAF9786808.1"/>
    <property type="molecule type" value="Genomic_DNA"/>
</dbReference>
<comment type="caution">
    <text evidence="6">The sequence shown here is derived from an EMBL/GenBank/DDBJ whole genome shotgun (WGS) entry which is preliminary data.</text>
</comment>
<proteinExistence type="inferred from homology"/>
<dbReference type="Proteomes" id="UP000736335">
    <property type="component" value="Unassembled WGS sequence"/>
</dbReference>
<dbReference type="PANTHER" id="PTHR24096">
    <property type="entry name" value="LONG-CHAIN-FATTY-ACID--COA LIGASE"/>
    <property type="match status" value="1"/>
</dbReference>
<keyword evidence="7" id="KW-1185">Reference proteome</keyword>
<evidence type="ECO:0000259" key="4">
    <source>
        <dbReference type="Pfam" id="PF00501"/>
    </source>
</evidence>
<gene>
    <name evidence="6" type="ORF">BJ322DRAFT_1106911</name>
</gene>
<dbReference type="InterPro" id="IPR000873">
    <property type="entry name" value="AMP-dep_synth/lig_dom"/>
</dbReference>
<reference evidence="6" key="1">
    <citation type="journal article" date="2020" name="Nat. Commun.">
        <title>Large-scale genome sequencing of mycorrhizal fungi provides insights into the early evolution of symbiotic traits.</title>
        <authorList>
            <person name="Miyauchi S."/>
            <person name="Kiss E."/>
            <person name="Kuo A."/>
            <person name="Drula E."/>
            <person name="Kohler A."/>
            <person name="Sanchez-Garcia M."/>
            <person name="Morin E."/>
            <person name="Andreopoulos B."/>
            <person name="Barry K.W."/>
            <person name="Bonito G."/>
            <person name="Buee M."/>
            <person name="Carver A."/>
            <person name="Chen C."/>
            <person name="Cichocki N."/>
            <person name="Clum A."/>
            <person name="Culley D."/>
            <person name="Crous P.W."/>
            <person name="Fauchery L."/>
            <person name="Girlanda M."/>
            <person name="Hayes R.D."/>
            <person name="Keri Z."/>
            <person name="LaButti K."/>
            <person name="Lipzen A."/>
            <person name="Lombard V."/>
            <person name="Magnuson J."/>
            <person name="Maillard F."/>
            <person name="Murat C."/>
            <person name="Nolan M."/>
            <person name="Ohm R.A."/>
            <person name="Pangilinan J."/>
            <person name="Pereira M.F."/>
            <person name="Perotto S."/>
            <person name="Peter M."/>
            <person name="Pfister S."/>
            <person name="Riley R."/>
            <person name="Sitrit Y."/>
            <person name="Stielow J.B."/>
            <person name="Szollosi G."/>
            <person name="Zifcakova L."/>
            <person name="Stursova M."/>
            <person name="Spatafora J.W."/>
            <person name="Tedersoo L."/>
            <person name="Vaario L.M."/>
            <person name="Yamada A."/>
            <person name="Yan M."/>
            <person name="Wang P."/>
            <person name="Xu J."/>
            <person name="Bruns T."/>
            <person name="Baldrian P."/>
            <person name="Vilgalys R."/>
            <person name="Dunand C."/>
            <person name="Henrissat B."/>
            <person name="Grigoriev I.V."/>
            <person name="Hibbett D."/>
            <person name="Nagy L.G."/>
            <person name="Martin F.M."/>
        </authorList>
    </citation>
    <scope>NUCLEOTIDE SEQUENCE</scope>
    <source>
        <strain evidence="6">UH-Tt-Lm1</strain>
    </source>
</reference>
<dbReference type="Pfam" id="PF00501">
    <property type="entry name" value="AMP-binding"/>
    <property type="match status" value="1"/>
</dbReference>
<dbReference type="PANTHER" id="PTHR24096:SF149">
    <property type="entry name" value="AMP-BINDING DOMAIN-CONTAINING PROTEIN-RELATED"/>
    <property type="match status" value="1"/>
</dbReference>
<evidence type="ECO:0000256" key="1">
    <source>
        <dbReference type="ARBA" id="ARBA00006432"/>
    </source>
</evidence>
<dbReference type="Gene3D" id="3.30.300.30">
    <property type="match status" value="1"/>
</dbReference>
<evidence type="ECO:0000256" key="3">
    <source>
        <dbReference type="SAM" id="MobiDB-lite"/>
    </source>
</evidence>
<feature type="domain" description="AMP-dependent synthetase/ligase" evidence="4">
    <location>
        <begin position="77"/>
        <end position="450"/>
    </location>
</feature>
<evidence type="ECO:0000313" key="7">
    <source>
        <dbReference type="Proteomes" id="UP000736335"/>
    </source>
</evidence>
<dbReference type="InterPro" id="IPR045851">
    <property type="entry name" value="AMP-bd_C_sf"/>
</dbReference>
<feature type="region of interest" description="Disordered" evidence="3">
    <location>
        <begin position="1"/>
        <end position="21"/>
    </location>
</feature>
<dbReference type="SUPFAM" id="SSF56801">
    <property type="entry name" value="Acetyl-CoA synthetase-like"/>
    <property type="match status" value="1"/>
</dbReference>
<evidence type="ECO:0000256" key="2">
    <source>
        <dbReference type="ARBA" id="ARBA00022598"/>
    </source>
</evidence>
<reference evidence="6" key="2">
    <citation type="submission" date="2020-11" db="EMBL/GenBank/DDBJ databases">
        <authorList>
            <consortium name="DOE Joint Genome Institute"/>
            <person name="Kuo A."/>
            <person name="Miyauchi S."/>
            <person name="Kiss E."/>
            <person name="Drula E."/>
            <person name="Kohler A."/>
            <person name="Sanchez-Garcia M."/>
            <person name="Andreopoulos B."/>
            <person name="Barry K.W."/>
            <person name="Bonito G."/>
            <person name="Buee M."/>
            <person name="Carver A."/>
            <person name="Chen C."/>
            <person name="Cichocki N."/>
            <person name="Clum A."/>
            <person name="Culley D."/>
            <person name="Crous P.W."/>
            <person name="Fauchery L."/>
            <person name="Girlanda M."/>
            <person name="Hayes R."/>
            <person name="Keri Z."/>
            <person name="Labutti K."/>
            <person name="Lipzen A."/>
            <person name="Lombard V."/>
            <person name="Magnuson J."/>
            <person name="Maillard F."/>
            <person name="Morin E."/>
            <person name="Murat C."/>
            <person name="Nolan M."/>
            <person name="Ohm R."/>
            <person name="Pangilinan J."/>
            <person name="Pereira M."/>
            <person name="Perotto S."/>
            <person name="Peter M."/>
            <person name="Riley R."/>
            <person name="Sitrit Y."/>
            <person name="Stielow B."/>
            <person name="Szollosi G."/>
            <person name="Zifcakova L."/>
            <person name="Stursova M."/>
            <person name="Spatafora J.W."/>
            <person name="Tedersoo L."/>
            <person name="Vaario L.-M."/>
            <person name="Yamada A."/>
            <person name="Yan M."/>
            <person name="Wang P."/>
            <person name="Xu J."/>
            <person name="Bruns T."/>
            <person name="Baldrian P."/>
            <person name="Vilgalys R."/>
            <person name="Henrissat B."/>
            <person name="Grigoriev I.V."/>
            <person name="Hibbett D."/>
            <person name="Nagy L.G."/>
            <person name="Martin F.M."/>
        </authorList>
    </citation>
    <scope>NUCLEOTIDE SEQUENCE</scope>
    <source>
        <strain evidence="6">UH-Tt-Lm1</strain>
    </source>
</reference>
<name>A0A9P6L7K5_9AGAM</name>
<dbReference type="GO" id="GO:0016405">
    <property type="term" value="F:CoA-ligase activity"/>
    <property type="evidence" value="ECO:0007669"/>
    <property type="project" value="TreeGrafter"/>
</dbReference>